<dbReference type="RefSeq" id="WP_067238248.1">
    <property type="nucleotide sequence ID" value="NZ_JBFADE010000006.1"/>
</dbReference>
<comment type="caution">
    <text evidence="1">The sequence shown here is derived from an EMBL/GenBank/DDBJ whole genome shotgun (WGS) entry which is preliminary data.</text>
</comment>
<dbReference type="Proteomes" id="UP000053271">
    <property type="component" value="Unassembled WGS sequence"/>
</dbReference>
<sequence>MRVISSREVLAITAAAAAGAACAARWWAGRGVRSGPRAAGEVGDRVEELHLAFRDRAEASAGIPEDVLRLYWSQLYPLELEPGEPARPVAPTA</sequence>
<dbReference type="GeneID" id="91427848"/>
<organism evidence="1 2">
    <name type="scientific">Streptomyces longwoodensis</name>
    <dbReference type="NCBI Taxonomy" id="68231"/>
    <lineage>
        <taxon>Bacteria</taxon>
        <taxon>Bacillati</taxon>
        <taxon>Actinomycetota</taxon>
        <taxon>Actinomycetes</taxon>
        <taxon>Kitasatosporales</taxon>
        <taxon>Streptomycetaceae</taxon>
        <taxon>Streptomyces</taxon>
    </lineage>
</organism>
<protein>
    <submittedName>
        <fullName evidence="1">Uncharacterized protein</fullName>
    </submittedName>
</protein>
<name>A0A117QLU1_9ACTN</name>
<evidence type="ECO:0000313" key="1">
    <source>
        <dbReference type="EMBL" id="KUN35414.1"/>
    </source>
</evidence>
<accession>A0A117QLU1</accession>
<dbReference type="PROSITE" id="PS51257">
    <property type="entry name" value="PROKAR_LIPOPROTEIN"/>
    <property type="match status" value="1"/>
</dbReference>
<proteinExistence type="predicted"/>
<dbReference type="EMBL" id="LMWS01000032">
    <property type="protein sequence ID" value="KUN35414.1"/>
    <property type="molecule type" value="Genomic_DNA"/>
</dbReference>
<dbReference type="AlphaFoldDB" id="A0A117QLU1"/>
<reference evidence="1 2" key="1">
    <citation type="submission" date="2015-10" db="EMBL/GenBank/DDBJ databases">
        <title>Draft genome sequence of Streptomyces longwoodensis DSM 41677, type strain for the species Streptomyces longwoodensis.</title>
        <authorList>
            <person name="Ruckert C."/>
            <person name="Winkler A."/>
            <person name="Kalinowski J."/>
            <person name="Kampfer P."/>
            <person name="Glaeser S."/>
        </authorList>
    </citation>
    <scope>NUCLEOTIDE SEQUENCE [LARGE SCALE GENOMIC DNA]</scope>
    <source>
        <strain evidence="1 2">DSM 41677</strain>
    </source>
</reference>
<keyword evidence="2" id="KW-1185">Reference proteome</keyword>
<evidence type="ECO:0000313" key="2">
    <source>
        <dbReference type="Proteomes" id="UP000053271"/>
    </source>
</evidence>
<gene>
    <name evidence="1" type="ORF">AQJ30_25055</name>
</gene>